<sequence length="511" mass="56110">MYKIKTFLIAVVLSALIFIPSLLWAQKVSSGELQRLVIPGDFPDPSIIRVGDTYYATCSASEWGPIFALAKSTNLINWSIVKYAMASRPKWSTSNYWAPELYHDGKKFFIYYTGRIEGGPLCVSVATADKAEGPWTDHGPVMCQSAGSIDASCVEDAYGQKYLVWKEDGNSVGKPTPIWGQKLSKSGITPIGDKFELFRNDTPWERNLVEGPYIMKKGDYFYCFYAGAGCCGVGCDYAIGVARSKSINGKWEKFSKNPILAGNDVWKCPGHGTVVSDTKGNDIFMYHAYNAESGVYVVRQTLISQLEWTSEGWPIIKQGADILHTEGKTSLNFSDDFTKLASSWRWPVEHEPAYKSANGLLALTAMPVSNNNKTGAVLAQATLSYSYEATAAVKVTAGVATGLSTFGDINNAIGLSVYKGNLMLWKVQRNTRTVIAQTKAPAASSLQFKVTVHQGKALQYAFSADGKKWTNIGATLDGSFLPPWDRGVRVALVAQGIGVSYFDWFKMRELK</sequence>
<dbReference type="Pfam" id="PF17851">
    <property type="entry name" value="GH43_C2"/>
    <property type="match status" value="1"/>
</dbReference>
<dbReference type="Pfam" id="PF04616">
    <property type="entry name" value="Glyco_hydro_43"/>
    <property type="match status" value="1"/>
</dbReference>
<dbReference type="RefSeq" id="WP_377129784.1">
    <property type="nucleotide sequence ID" value="NZ_JBHUON010000024.1"/>
</dbReference>
<dbReference type="EMBL" id="JBHUON010000024">
    <property type="protein sequence ID" value="MFD2866287.1"/>
    <property type="molecule type" value="Genomic_DNA"/>
</dbReference>
<dbReference type="Proteomes" id="UP001597601">
    <property type="component" value="Unassembled WGS sequence"/>
</dbReference>
<keyword evidence="2 4" id="KW-0378">Hydrolase</keyword>
<dbReference type="InterPro" id="IPR023296">
    <property type="entry name" value="Glyco_hydro_beta-prop_sf"/>
</dbReference>
<evidence type="ECO:0000313" key="6">
    <source>
        <dbReference type="EMBL" id="MFD2866287.1"/>
    </source>
</evidence>
<dbReference type="PANTHER" id="PTHR42812">
    <property type="entry name" value="BETA-XYLOSIDASE"/>
    <property type="match status" value="1"/>
</dbReference>
<evidence type="ECO:0000259" key="5">
    <source>
        <dbReference type="Pfam" id="PF17851"/>
    </source>
</evidence>
<reference evidence="7" key="1">
    <citation type="journal article" date="2019" name="Int. J. Syst. Evol. Microbiol.">
        <title>The Global Catalogue of Microorganisms (GCM) 10K type strain sequencing project: providing services to taxonomists for standard genome sequencing and annotation.</title>
        <authorList>
            <consortium name="The Broad Institute Genomics Platform"/>
            <consortium name="The Broad Institute Genome Sequencing Center for Infectious Disease"/>
            <person name="Wu L."/>
            <person name="Ma J."/>
        </authorList>
    </citation>
    <scope>NUCLEOTIDE SEQUENCE [LARGE SCALE GENOMIC DNA]</scope>
    <source>
        <strain evidence="7">KCTC 52232</strain>
    </source>
</reference>
<evidence type="ECO:0000256" key="1">
    <source>
        <dbReference type="ARBA" id="ARBA00009865"/>
    </source>
</evidence>
<dbReference type="Gene3D" id="2.60.120.200">
    <property type="match status" value="1"/>
</dbReference>
<comment type="similarity">
    <text evidence="1 4">Belongs to the glycosyl hydrolase 43 family.</text>
</comment>
<evidence type="ECO:0000256" key="4">
    <source>
        <dbReference type="RuleBase" id="RU361187"/>
    </source>
</evidence>
<dbReference type="SUPFAM" id="SSF49899">
    <property type="entry name" value="Concanavalin A-like lectins/glucanases"/>
    <property type="match status" value="1"/>
</dbReference>
<evidence type="ECO:0000256" key="3">
    <source>
        <dbReference type="ARBA" id="ARBA00023295"/>
    </source>
</evidence>
<protein>
    <submittedName>
        <fullName evidence="6">Family 43 glycosylhydrolase</fullName>
    </submittedName>
</protein>
<evidence type="ECO:0000313" key="7">
    <source>
        <dbReference type="Proteomes" id="UP001597601"/>
    </source>
</evidence>
<keyword evidence="3 4" id="KW-0326">Glycosidase</keyword>
<accession>A0ABW5XSR6</accession>
<dbReference type="InterPro" id="IPR013320">
    <property type="entry name" value="ConA-like_dom_sf"/>
</dbReference>
<organism evidence="6 7">
    <name type="scientific">Mucilaginibacter antarcticus</name>
    <dbReference type="NCBI Taxonomy" id="1855725"/>
    <lineage>
        <taxon>Bacteria</taxon>
        <taxon>Pseudomonadati</taxon>
        <taxon>Bacteroidota</taxon>
        <taxon>Sphingobacteriia</taxon>
        <taxon>Sphingobacteriales</taxon>
        <taxon>Sphingobacteriaceae</taxon>
        <taxon>Mucilaginibacter</taxon>
    </lineage>
</organism>
<feature type="domain" description="Beta-xylosidase C-terminal Concanavalin A-like" evidence="5">
    <location>
        <begin position="334"/>
        <end position="507"/>
    </location>
</feature>
<evidence type="ECO:0000256" key="2">
    <source>
        <dbReference type="ARBA" id="ARBA00022801"/>
    </source>
</evidence>
<dbReference type="CDD" id="cd08999">
    <property type="entry name" value="GH43_ABN-like"/>
    <property type="match status" value="1"/>
</dbReference>
<dbReference type="InterPro" id="IPR041542">
    <property type="entry name" value="GH43_C2"/>
</dbReference>
<dbReference type="InterPro" id="IPR051795">
    <property type="entry name" value="Glycosyl_Hydrlase_43"/>
</dbReference>
<dbReference type="SUPFAM" id="SSF75005">
    <property type="entry name" value="Arabinanase/levansucrase/invertase"/>
    <property type="match status" value="1"/>
</dbReference>
<dbReference type="Gene3D" id="2.115.10.20">
    <property type="entry name" value="Glycosyl hydrolase domain, family 43"/>
    <property type="match status" value="1"/>
</dbReference>
<comment type="caution">
    <text evidence="6">The sequence shown here is derived from an EMBL/GenBank/DDBJ whole genome shotgun (WGS) entry which is preliminary data.</text>
</comment>
<dbReference type="PANTHER" id="PTHR42812:SF5">
    <property type="entry name" value="ENDO-ARABINASE"/>
    <property type="match status" value="1"/>
</dbReference>
<name>A0ABW5XSR6_9SPHI</name>
<proteinExistence type="inferred from homology"/>
<gene>
    <name evidence="6" type="ORF">ACFSYC_16445</name>
</gene>
<keyword evidence="7" id="KW-1185">Reference proteome</keyword>
<dbReference type="InterPro" id="IPR006710">
    <property type="entry name" value="Glyco_hydro_43"/>
</dbReference>